<name>W4L9R5_ENTF1</name>
<gene>
    <name evidence="2" type="ORF">ETSY1_33510</name>
</gene>
<proteinExistence type="predicted"/>
<evidence type="ECO:0000259" key="1">
    <source>
        <dbReference type="Pfam" id="PF00578"/>
    </source>
</evidence>
<dbReference type="InterPro" id="IPR036249">
    <property type="entry name" value="Thioredoxin-like_sf"/>
</dbReference>
<keyword evidence="3" id="KW-1185">Reference proteome</keyword>
<dbReference type="EMBL" id="AZHW01001012">
    <property type="protein sequence ID" value="ETW94757.1"/>
    <property type="molecule type" value="Genomic_DNA"/>
</dbReference>
<feature type="domain" description="Alkyl hydroperoxide reductase subunit C/ Thiol specific antioxidant" evidence="1">
    <location>
        <begin position="4"/>
        <end position="42"/>
    </location>
</feature>
<dbReference type="GO" id="GO:0016491">
    <property type="term" value="F:oxidoreductase activity"/>
    <property type="evidence" value="ECO:0007669"/>
    <property type="project" value="InterPro"/>
</dbReference>
<accession>W4L9R5</accession>
<protein>
    <recommendedName>
        <fullName evidence="1">Alkyl hydroperoxide reductase subunit C/ Thiol specific antioxidant domain-containing protein</fullName>
    </recommendedName>
</protein>
<comment type="caution">
    <text evidence="2">The sequence shown here is derived from an EMBL/GenBank/DDBJ whole genome shotgun (WGS) entry which is preliminary data.</text>
</comment>
<dbReference type="AlphaFoldDB" id="W4L9R5"/>
<dbReference type="HOGENOM" id="CLU_3231125_0_0_7"/>
<organism evidence="2 3">
    <name type="scientific">Entotheonella factor</name>
    <dbReference type="NCBI Taxonomy" id="1429438"/>
    <lineage>
        <taxon>Bacteria</taxon>
        <taxon>Pseudomonadati</taxon>
        <taxon>Nitrospinota/Tectimicrobiota group</taxon>
        <taxon>Candidatus Tectimicrobiota</taxon>
        <taxon>Candidatus Entotheonellia</taxon>
        <taxon>Candidatus Entotheonellales</taxon>
        <taxon>Candidatus Entotheonellaceae</taxon>
        <taxon>Candidatus Entotheonella</taxon>
    </lineage>
</organism>
<reference evidence="2 3" key="1">
    <citation type="journal article" date="2014" name="Nature">
        <title>An environmental bacterial taxon with a large and distinct metabolic repertoire.</title>
        <authorList>
            <person name="Wilson M.C."/>
            <person name="Mori T."/>
            <person name="Ruckert C."/>
            <person name="Uria A.R."/>
            <person name="Helf M.J."/>
            <person name="Takada K."/>
            <person name="Gernert C."/>
            <person name="Steffens U.A."/>
            <person name="Heycke N."/>
            <person name="Schmitt S."/>
            <person name="Rinke C."/>
            <person name="Helfrich E.J."/>
            <person name="Brachmann A.O."/>
            <person name="Gurgui C."/>
            <person name="Wakimoto T."/>
            <person name="Kracht M."/>
            <person name="Crusemann M."/>
            <person name="Hentschel U."/>
            <person name="Abe I."/>
            <person name="Matsunaga S."/>
            <person name="Kalinowski J."/>
            <person name="Takeyama H."/>
            <person name="Piel J."/>
        </authorList>
    </citation>
    <scope>NUCLEOTIDE SEQUENCE [LARGE SCALE GENOMIC DNA]</scope>
    <source>
        <strain evidence="3">TSY1</strain>
    </source>
</reference>
<dbReference type="SUPFAM" id="SSF52833">
    <property type="entry name" value="Thioredoxin-like"/>
    <property type="match status" value="1"/>
</dbReference>
<sequence length="43" mass="4593">MLEVGTQAPDFSIAAHDGSTVTLSELRGKKVVLWFYPKANTGG</sequence>
<dbReference type="Proteomes" id="UP000019141">
    <property type="component" value="Unassembled WGS sequence"/>
</dbReference>
<dbReference type="Pfam" id="PF00578">
    <property type="entry name" value="AhpC-TSA"/>
    <property type="match status" value="1"/>
</dbReference>
<dbReference type="GO" id="GO:0016209">
    <property type="term" value="F:antioxidant activity"/>
    <property type="evidence" value="ECO:0007669"/>
    <property type="project" value="InterPro"/>
</dbReference>
<dbReference type="Gene3D" id="3.40.30.10">
    <property type="entry name" value="Glutaredoxin"/>
    <property type="match status" value="1"/>
</dbReference>
<evidence type="ECO:0000313" key="2">
    <source>
        <dbReference type="EMBL" id="ETW94757.1"/>
    </source>
</evidence>
<dbReference type="InterPro" id="IPR000866">
    <property type="entry name" value="AhpC/TSA"/>
</dbReference>
<evidence type="ECO:0000313" key="3">
    <source>
        <dbReference type="Proteomes" id="UP000019141"/>
    </source>
</evidence>